<dbReference type="Proteomes" id="UP001202248">
    <property type="component" value="Unassembled WGS sequence"/>
</dbReference>
<dbReference type="InterPro" id="IPR011110">
    <property type="entry name" value="Reg_prop"/>
</dbReference>
<dbReference type="EMBL" id="JAKWBL010000002">
    <property type="protein sequence ID" value="MCH5598988.1"/>
    <property type="molecule type" value="Genomic_DNA"/>
</dbReference>
<evidence type="ECO:0000256" key="1">
    <source>
        <dbReference type="ARBA" id="ARBA00022553"/>
    </source>
</evidence>
<dbReference type="PANTHER" id="PTHR43547">
    <property type="entry name" value="TWO-COMPONENT HISTIDINE KINASE"/>
    <property type="match status" value="1"/>
</dbReference>
<gene>
    <name evidence="2" type="ORF">MKP09_14275</name>
</gene>
<dbReference type="SUPFAM" id="SSF63829">
    <property type="entry name" value="Calcium-dependent phosphotriesterase"/>
    <property type="match status" value="1"/>
</dbReference>
<protein>
    <recommendedName>
        <fullName evidence="4">Histidine kinase</fullName>
    </recommendedName>
</protein>
<dbReference type="PANTHER" id="PTHR43547:SF2">
    <property type="entry name" value="HYBRID SIGNAL TRANSDUCTION HISTIDINE KINASE C"/>
    <property type="match status" value="1"/>
</dbReference>
<dbReference type="Gene3D" id="2.130.10.10">
    <property type="entry name" value="YVTN repeat-like/Quinoprotein amine dehydrogenase"/>
    <property type="match status" value="3"/>
</dbReference>
<keyword evidence="3" id="KW-1185">Reference proteome</keyword>
<comment type="caution">
    <text evidence="2">The sequence shown here is derived from an EMBL/GenBank/DDBJ whole genome shotgun (WGS) entry which is preliminary data.</text>
</comment>
<name>A0ABS9SKS7_9BACT</name>
<organism evidence="2 3">
    <name type="scientific">Niabella ginsengisoli</name>
    <dbReference type="NCBI Taxonomy" id="522298"/>
    <lineage>
        <taxon>Bacteria</taxon>
        <taxon>Pseudomonadati</taxon>
        <taxon>Bacteroidota</taxon>
        <taxon>Chitinophagia</taxon>
        <taxon>Chitinophagales</taxon>
        <taxon>Chitinophagaceae</taxon>
        <taxon>Niabella</taxon>
    </lineage>
</organism>
<sequence>MKYKETILLHDVKLLLKMISFLLLLIVCTCNIVCGQQVLFRNYSVNNGMSSNTVWNIIQDDQGYMWFGTKNGLNRFDGHTFKVYQAQTNPSPTSGNSFVHSICRYDSTRFWIGTEDGLYVLDLVKEQFSKIKVLGSDIIFSILRDNKGAMWVGTRSNGLYKYDAAKNHFSNYRKGAGSRSISHNQIRRLQQDNDGNIWIGTFGEGVDVLNPATGLVRNIKSGNTDQHISSNFILSLYKDLRGNIWIGTLSGGLNCWLKDQQRFKTYKTGSPNGISDNIVRAIYQPDASKLYVGTEKGLNVLDIAEDKFRHYTNNSNDPYSISDNAVYSIYPDKEGGIWVGTYFGGVNYFTEGGPGFNFYYHTGAADGLSGKAVSCFLEDKPGYFWLAQKMVD</sequence>
<dbReference type="Pfam" id="PF07494">
    <property type="entry name" value="Reg_prop"/>
    <property type="match status" value="4"/>
</dbReference>
<evidence type="ECO:0008006" key="4">
    <source>
        <dbReference type="Google" id="ProtNLM"/>
    </source>
</evidence>
<proteinExistence type="predicted"/>
<dbReference type="RefSeq" id="WP_240830649.1">
    <property type="nucleotide sequence ID" value="NZ_JAKWBL010000002.1"/>
</dbReference>
<keyword evidence="1" id="KW-0597">Phosphoprotein</keyword>
<evidence type="ECO:0000313" key="3">
    <source>
        <dbReference type="Proteomes" id="UP001202248"/>
    </source>
</evidence>
<reference evidence="2 3" key="1">
    <citation type="submission" date="2022-02" db="EMBL/GenBank/DDBJ databases">
        <authorList>
            <person name="Min J."/>
        </authorList>
    </citation>
    <scope>NUCLEOTIDE SEQUENCE [LARGE SCALE GENOMIC DNA]</scope>
    <source>
        <strain evidence="2 3">GR10-1</strain>
    </source>
</reference>
<dbReference type="InterPro" id="IPR015943">
    <property type="entry name" value="WD40/YVTN_repeat-like_dom_sf"/>
</dbReference>
<accession>A0ABS9SKS7</accession>
<evidence type="ECO:0000313" key="2">
    <source>
        <dbReference type="EMBL" id="MCH5598988.1"/>
    </source>
</evidence>